<gene>
    <name evidence="4" type="ORF">G195_004379</name>
</gene>
<reference evidence="4" key="1">
    <citation type="journal article" date="2015" name="Genom Data">
        <title>Draft genome sequences of Phytophthora kernoviae and Phytophthora ramorum lineage EU2 from Scotland.</title>
        <authorList>
            <person name="Sambles C."/>
            <person name="Schlenzig A."/>
            <person name="O'Neill P."/>
            <person name="Grant M."/>
            <person name="Studholme D.J."/>
        </authorList>
    </citation>
    <scope>NUCLEOTIDE SEQUENCE</scope>
    <source>
        <strain evidence="4">00238/432</strain>
    </source>
</reference>
<sequence length="281" mass="31204">MKRVEQAAPALNLDLSISVTILDLSKLCGVSSILTYQTDLAPRNKTPPTVSPKSNMLAKRKRAPEVELPIYKNGSHCSSTSLRLQTSHPWSAHPLGKRLVHKILDIREEEVDANDRVLLELNFRSANDEKCLLSSLPEDEARYDVYKEAYAEVLYRYGAMNLRNEVLKTVSHNVQDQRGISLGLICGSCNSRTIDPVCSSCHDFALRCSVCQLVVRGQSMFCMTCGHGGHAAHLREWFKVETACPTGCGCWCKQATATMPSLQLKQPETDHATGITRSHSF</sequence>
<name>A0A8J4WJ10_9STRA</name>
<dbReference type="GO" id="GO:1904263">
    <property type="term" value="P:positive regulation of TORC1 signaling"/>
    <property type="evidence" value="ECO:0007669"/>
    <property type="project" value="TreeGrafter"/>
</dbReference>
<dbReference type="GO" id="GO:0034198">
    <property type="term" value="P:cellular response to amino acid starvation"/>
    <property type="evidence" value="ECO:0007669"/>
    <property type="project" value="TreeGrafter"/>
</dbReference>
<evidence type="ECO:0000256" key="2">
    <source>
        <dbReference type="ARBA" id="ARBA00022737"/>
    </source>
</evidence>
<dbReference type="AlphaFoldDB" id="A0A8J4WJ10"/>
<dbReference type="Pfam" id="PF17120">
    <property type="entry name" value="zf-RING_16"/>
    <property type="match status" value="1"/>
</dbReference>
<organism evidence="4 5">
    <name type="scientific">Phytophthora kernoviae 00238/432</name>
    <dbReference type="NCBI Taxonomy" id="1284355"/>
    <lineage>
        <taxon>Eukaryota</taxon>
        <taxon>Sar</taxon>
        <taxon>Stramenopiles</taxon>
        <taxon>Oomycota</taxon>
        <taxon>Peronosporomycetes</taxon>
        <taxon>Peronosporales</taxon>
        <taxon>Peronosporaceae</taxon>
        <taxon>Phytophthora</taxon>
    </lineage>
</organism>
<comment type="caution">
    <text evidence="4">The sequence shown here is derived from an EMBL/GenBank/DDBJ whole genome shotgun (WGS) entry which is preliminary data.</text>
</comment>
<keyword evidence="1" id="KW-0853">WD repeat</keyword>
<dbReference type="GO" id="GO:0005774">
    <property type="term" value="C:vacuolar membrane"/>
    <property type="evidence" value="ECO:0007669"/>
    <property type="project" value="TreeGrafter"/>
</dbReference>
<evidence type="ECO:0000259" key="3">
    <source>
        <dbReference type="Pfam" id="PF17120"/>
    </source>
</evidence>
<dbReference type="InterPro" id="IPR049567">
    <property type="entry name" value="WDR59-like"/>
</dbReference>
<dbReference type="InterPro" id="IPR049566">
    <property type="entry name" value="WDR59_RTC1-like_RING_Znf"/>
</dbReference>
<proteinExistence type="predicted"/>
<dbReference type="GO" id="GO:0035591">
    <property type="term" value="F:signaling adaptor activity"/>
    <property type="evidence" value="ECO:0007669"/>
    <property type="project" value="TreeGrafter"/>
</dbReference>
<feature type="domain" description="WDR59/RTC1-like RING zinc finger" evidence="3">
    <location>
        <begin position="207"/>
        <end position="255"/>
    </location>
</feature>
<dbReference type="PANTHER" id="PTHR46170">
    <property type="entry name" value="GATOR COMPLEX PROTEIN WDR59"/>
    <property type="match status" value="1"/>
</dbReference>
<dbReference type="PANTHER" id="PTHR46170:SF1">
    <property type="entry name" value="GATOR COMPLEX PROTEIN WDR59"/>
    <property type="match status" value="1"/>
</dbReference>
<dbReference type="Proteomes" id="UP000702964">
    <property type="component" value="Unassembled WGS sequence"/>
</dbReference>
<keyword evidence="2" id="KW-0677">Repeat</keyword>
<reference evidence="4" key="2">
    <citation type="submission" date="2020-02" db="EMBL/GenBank/DDBJ databases">
        <authorList>
            <person name="Studholme D.J."/>
        </authorList>
    </citation>
    <scope>NUCLEOTIDE SEQUENCE</scope>
    <source>
        <strain evidence="4">00238/432</strain>
    </source>
</reference>
<accession>A0A8J4WJ10</accession>
<evidence type="ECO:0000313" key="4">
    <source>
        <dbReference type="EMBL" id="KAF4322581.1"/>
    </source>
</evidence>
<dbReference type="GO" id="GO:0035859">
    <property type="term" value="C:Seh1-associated complex"/>
    <property type="evidence" value="ECO:0007669"/>
    <property type="project" value="TreeGrafter"/>
</dbReference>
<dbReference type="EMBL" id="AOFI03000065">
    <property type="protein sequence ID" value="KAF4322581.1"/>
    <property type="molecule type" value="Genomic_DNA"/>
</dbReference>
<evidence type="ECO:0000256" key="1">
    <source>
        <dbReference type="ARBA" id="ARBA00022574"/>
    </source>
</evidence>
<protein>
    <recommendedName>
        <fullName evidence="3">WDR59/RTC1-like RING zinc finger domain-containing protein</fullName>
    </recommendedName>
</protein>
<evidence type="ECO:0000313" key="5">
    <source>
        <dbReference type="Proteomes" id="UP000702964"/>
    </source>
</evidence>